<comment type="caution">
    <text evidence="1">The sequence shown here is derived from an EMBL/GenBank/DDBJ whole genome shotgun (WGS) entry which is preliminary data.</text>
</comment>
<accession>A0A645E294</accession>
<organism evidence="1">
    <name type="scientific">bioreactor metagenome</name>
    <dbReference type="NCBI Taxonomy" id="1076179"/>
    <lineage>
        <taxon>unclassified sequences</taxon>
        <taxon>metagenomes</taxon>
        <taxon>ecological metagenomes</taxon>
    </lineage>
</organism>
<dbReference type="SUPFAM" id="SSF53474">
    <property type="entry name" value="alpha/beta-Hydrolases"/>
    <property type="match status" value="1"/>
</dbReference>
<dbReference type="Gene3D" id="3.40.50.1820">
    <property type="entry name" value="alpha/beta hydrolase"/>
    <property type="match status" value="1"/>
</dbReference>
<gene>
    <name evidence="1" type="ORF">SDC9_141850</name>
</gene>
<dbReference type="AlphaFoldDB" id="A0A645E294"/>
<dbReference type="InterPro" id="IPR029058">
    <property type="entry name" value="AB_hydrolase_fold"/>
</dbReference>
<evidence type="ECO:0000313" key="1">
    <source>
        <dbReference type="EMBL" id="MPM94702.1"/>
    </source>
</evidence>
<protein>
    <submittedName>
        <fullName evidence="1">IS1595 family transposase</fullName>
    </submittedName>
</protein>
<dbReference type="EMBL" id="VSSQ01041295">
    <property type="protein sequence ID" value="MPM94702.1"/>
    <property type="molecule type" value="Genomic_DNA"/>
</dbReference>
<sequence>MGAYFSLLAYRNFNIRQSLFLSPVVNMERIIQNMMAGFQVSEERLKKERQIPFPIGQTLDWDDYSYVRENPVSDWNIPTAILYGSEDNITEWNELAAFSEKYKAAVKVLDHGEHYFHTEEQLQAFDAWAVKNLL</sequence>
<proteinExistence type="predicted"/>
<name>A0A645E294_9ZZZZ</name>
<reference evidence="1" key="1">
    <citation type="submission" date="2019-08" db="EMBL/GenBank/DDBJ databases">
        <authorList>
            <person name="Kucharzyk K."/>
            <person name="Murdoch R.W."/>
            <person name="Higgins S."/>
            <person name="Loffler F."/>
        </authorList>
    </citation>
    <scope>NUCLEOTIDE SEQUENCE</scope>
</reference>